<organism evidence="2 3">
    <name type="scientific">Streptomyces triticagri</name>
    <dbReference type="NCBI Taxonomy" id="2293568"/>
    <lineage>
        <taxon>Bacteria</taxon>
        <taxon>Bacillati</taxon>
        <taxon>Actinomycetota</taxon>
        <taxon>Actinomycetes</taxon>
        <taxon>Kitasatosporales</taxon>
        <taxon>Streptomycetaceae</taxon>
        <taxon>Streptomyces</taxon>
    </lineage>
</organism>
<proteinExistence type="predicted"/>
<feature type="region of interest" description="Disordered" evidence="1">
    <location>
        <begin position="90"/>
        <end position="167"/>
    </location>
</feature>
<dbReference type="AlphaFoldDB" id="A0A372M4V7"/>
<dbReference type="OrthoDB" id="9178552at2"/>
<gene>
    <name evidence="2" type="ORF">DY218_14760</name>
</gene>
<protein>
    <recommendedName>
        <fullName evidence="4">Helix-turn-helix domain-containing protein</fullName>
    </recommendedName>
</protein>
<name>A0A372M4V7_9ACTN</name>
<evidence type="ECO:0000256" key="1">
    <source>
        <dbReference type="SAM" id="MobiDB-lite"/>
    </source>
</evidence>
<reference evidence="2 3" key="1">
    <citation type="submission" date="2018-08" db="EMBL/GenBank/DDBJ databases">
        <title>Isolation, diversity and antifungal activity of Actinobacteria from wheat.</title>
        <authorList>
            <person name="Han C."/>
        </authorList>
    </citation>
    <scope>NUCLEOTIDE SEQUENCE [LARGE SCALE GENOMIC DNA]</scope>
    <source>
        <strain evidence="2 3">NEAU-YY421</strain>
    </source>
</reference>
<feature type="compositionally biased region" description="Basic and acidic residues" evidence="1">
    <location>
        <begin position="100"/>
        <end position="109"/>
    </location>
</feature>
<evidence type="ECO:0000313" key="3">
    <source>
        <dbReference type="Proteomes" id="UP000263094"/>
    </source>
</evidence>
<keyword evidence="3" id="KW-1185">Reference proteome</keyword>
<comment type="caution">
    <text evidence="2">The sequence shown here is derived from an EMBL/GenBank/DDBJ whole genome shotgun (WGS) entry which is preliminary data.</text>
</comment>
<dbReference type="Proteomes" id="UP000263094">
    <property type="component" value="Unassembled WGS sequence"/>
</dbReference>
<dbReference type="EMBL" id="QUAK01000079">
    <property type="protein sequence ID" value="RFU85954.1"/>
    <property type="molecule type" value="Genomic_DNA"/>
</dbReference>
<accession>A0A372M4V7</accession>
<sequence>MRIHRTSPVRDFTIFANALLRDRRLSWCAVGVLTYLLSLPDGARATIRSMAEQRKEGRMRIAAALRELEECRYLRRDVHKDRESGQLSTVYEVFGTPYDDEPRTGDGEKVQNLASGDEPPGVSGALPSGERSGRKEPPAPPSPTRDVDTEPPSGADQAPSTAGAPVSELRGRAARLLASLARSEPRLSLAPAEALRLAPLVEEWWAAGASSSEVRCAVTQGLPPRVHSAAALLENRLRRKMPTPRGRTLAAPAPPEGAVRTPGAEAFRSAARRGAVAVRAALVGGLVGAG</sequence>
<evidence type="ECO:0008006" key="4">
    <source>
        <dbReference type="Google" id="ProtNLM"/>
    </source>
</evidence>
<dbReference type="RefSeq" id="WP_128556467.1">
    <property type="nucleotide sequence ID" value="NZ_QUAK01000079.1"/>
</dbReference>
<evidence type="ECO:0000313" key="2">
    <source>
        <dbReference type="EMBL" id="RFU85954.1"/>
    </source>
</evidence>